<keyword evidence="1" id="KW-0812">Transmembrane</keyword>
<dbReference type="AlphaFoldDB" id="A0A916JHQ0"/>
<dbReference type="EMBL" id="CAJRAF010000004">
    <property type="protein sequence ID" value="CAG5016218.1"/>
    <property type="molecule type" value="Genomic_DNA"/>
</dbReference>
<evidence type="ECO:0008006" key="6">
    <source>
        <dbReference type="Google" id="ProtNLM"/>
    </source>
</evidence>
<reference evidence="4" key="1">
    <citation type="submission" date="2021-04" db="EMBL/GenBank/DDBJ databases">
        <authorList>
            <person name="Rodrigo-Torres L."/>
            <person name="Arahal R. D."/>
            <person name="Lucena T."/>
        </authorList>
    </citation>
    <scope>NUCLEOTIDE SEQUENCE</scope>
    <source>
        <strain evidence="4">CECT 9275</strain>
    </source>
</reference>
<dbReference type="InterPro" id="IPR032508">
    <property type="entry name" value="FecR_C"/>
</dbReference>
<dbReference type="RefSeq" id="WP_215241879.1">
    <property type="nucleotide sequence ID" value="NZ_CAJRAF010000004.1"/>
</dbReference>
<dbReference type="Pfam" id="PF16344">
    <property type="entry name" value="FecR_C"/>
    <property type="match status" value="1"/>
</dbReference>
<dbReference type="InterPro" id="IPR012373">
    <property type="entry name" value="Ferrdict_sens_TM"/>
</dbReference>
<evidence type="ECO:0000313" key="4">
    <source>
        <dbReference type="EMBL" id="CAG5016218.1"/>
    </source>
</evidence>
<dbReference type="Gene3D" id="2.60.120.1440">
    <property type="match status" value="1"/>
</dbReference>
<dbReference type="PIRSF" id="PIRSF018266">
    <property type="entry name" value="FecR"/>
    <property type="match status" value="1"/>
</dbReference>
<evidence type="ECO:0000313" key="5">
    <source>
        <dbReference type="Proteomes" id="UP000680038"/>
    </source>
</evidence>
<sequence length="343" mass="38105">MNQNFISPELLERYLSGTCTEDEILLVERWYAGIHKADADHASQLFNQQEHFKKVQNMITVQADGEVRLLPRANGLSITSRTLRYAAAAVILMLSGLLTYFYLSGSQMRGTLISGVQETTIRNGTKKIVRHHLPDGSSVWLNPQATLYYNAQTFTLVETREVRIEGEAFFDVTKDPLHPFLVKTQAVVVKVLGTSFNVKADPATQRYVVAVVSGKVNVSAPDNNTSKKQVVLLPSQQAVFEVATGTLSASTLVPVAERVETWQPASLTFEDEKLGEVAQRLQSRFGVQIRLDNNKLNNCLVKATFENNRLPEILETLTQMLNASYEMDGNNILIKGEGCESAI</sequence>
<dbReference type="GO" id="GO:0016989">
    <property type="term" value="F:sigma factor antagonist activity"/>
    <property type="evidence" value="ECO:0007669"/>
    <property type="project" value="TreeGrafter"/>
</dbReference>
<dbReference type="Gene3D" id="3.55.50.30">
    <property type="match status" value="1"/>
</dbReference>
<dbReference type="InterPro" id="IPR006860">
    <property type="entry name" value="FecR"/>
</dbReference>
<evidence type="ECO:0000259" key="2">
    <source>
        <dbReference type="Pfam" id="PF04773"/>
    </source>
</evidence>
<feature type="transmembrane region" description="Helical" evidence="1">
    <location>
        <begin position="82"/>
        <end position="103"/>
    </location>
</feature>
<evidence type="ECO:0000259" key="3">
    <source>
        <dbReference type="Pfam" id="PF16344"/>
    </source>
</evidence>
<dbReference type="Proteomes" id="UP000680038">
    <property type="component" value="Unassembled WGS sequence"/>
</dbReference>
<keyword evidence="1" id="KW-0472">Membrane</keyword>
<dbReference type="PANTHER" id="PTHR30273:SF2">
    <property type="entry name" value="PROTEIN FECR"/>
    <property type="match status" value="1"/>
</dbReference>
<organism evidence="4 5">
    <name type="scientific">Dyadobacter helix</name>
    <dbReference type="NCBI Taxonomy" id="2822344"/>
    <lineage>
        <taxon>Bacteria</taxon>
        <taxon>Pseudomonadati</taxon>
        <taxon>Bacteroidota</taxon>
        <taxon>Cytophagia</taxon>
        <taxon>Cytophagales</taxon>
        <taxon>Spirosomataceae</taxon>
        <taxon>Dyadobacter</taxon>
    </lineage>
</organism>
<dbReference type="Pfam" id="PF04773">
    <property type="entry name" value="FecR"/>
    <property type="match status" value="1"/>
</dbReference>
<dbReference type="PANTHER" id="PTHR30273">
    <property type="entry name" value="PERIPLASMIC SIGNAL SENSOR AND SIGMA FACTOR ACTIVATOR FECR-RELATED"/>
    <property type="match status" value="1"/>
</dbReference>
<accession>A0A916JHQ0</accession>
<comment type="caution">
    <text evidence="4">The sequence shown here is derived from an EMBL/GenBank/DDBJ whole genome shotgun (WGS) entry which is preliminary data.</text>
</comment>
<evidence type="ECO:0000256" key="1">
    <source>
        <dbReference type="SAM" id="Phobius"/>
    </source>
</evidence>
<name>A0A916JHQ0_9BACT</name>
<feature type="domain" description="FecR protein" evidence="2">
    <location>
        <begin position="120"/>
        <end position="217"/>
    </location>
</feature>
<keyword evidence="5" id="KW-1185">Reference proteome</keyword>
<feature type="domain" description="Protein FecR C-terminal" evidence="3">
    <location>
        <begin position="267"/>
        <end position="334"/>
    </location>
</feature>
<protein>
    <recommendedName>
        <fullName evidence="6">FecR family protein</fullName>
    </recommendedName>
</protein>
<keyword evidence="1" id="KW-1133">Transmembrane helix</keyword>
<gene>
    <name evidence="4" type="ORF">DYBT9275_05500</name>
</gene>
<proteinExistence type="predicted"/>